<sequence>MRAAVYNAPFDISVESRPDPVIQNPREAIVRVTSTCVCGSDLWYYRGESKRKGGGPIGHEFLGVVEELGSEVTGLKVGDFVIAPFMWSDGTCPHCLHGVTSSCVHGGFWAIGTDGGQGEYVRVPEADGTLVVVPGGVPDAALLPSLLTLSDVMGTGHHAAVSAGVVAGSTVAVVGDGAVGLCGVLAARRLGAGRIIALSRNPQRQAIATAFGATDIVSSRGDDALAEVRDLTDGIGVDATLECVGTAQAFTTAFAIARPGSRVGFVGVPHGVEFPLQAAFSNNVGLGGGLAPVRTYLPALLDDVLNGSINPGLVFDYEFDFENIADAYAAMDSRRAIKAIAHLA</sequence>
<protein>
    <submittedName>
        <fullName evidence="6">IMP dehydrogenase</fullName>
    </submittedName>
</protein>
<evidence type="ECO:0000313" key="6">
    <source>
        <dbReference type="EMBL" id="RFA09683.1"/>
    </source>
</evidence>
<dbReference type="SUPFAM" id="SSF50129">
    <property type="entry name" value="GroES-like"/>
    <property type="match status" value="1"/>
</dbReference>
<name>A0A3E0VJP5_9MICO</name>
<gene>
    <name evidence="6" type="ORF">B7R54_11000</name>
</gene>
<dbReference type="AlphaFoldDB" id="A0A3E0VJP5"/>
<keyword evidence="7" id="KW-1185">Reference proteome</keyword>
<dbReference type="RefSeq" id="WP_116415068.1">
    <property type="nucleotide sequence ID" value="NZ_NBWZ01000001.1"/>
</dbReference>
<dbReference type="PANTHER" id="PTHR42813">
    <property type="entry name" value="ZINC-TYPE ALCOHOL DEHYDROGENASE-LIKE"/>
    <property type="match status" value="1"/>
</dbReference>
<feature type="domain" description="Alcohol dehydrogenase-like C-terminal" evidence="4">
    <location>
        <begin position="178"/>
        <end position="284"/>
    </location>
</feature>
<dbReference type="Gene3D" id="3.90.180.10">
    <property type="entry name" value="Medium-chain alcohol dehydrogenases, catalytic domain"/>
    <property type="match status" value="1"/>
</dbReference>
<evidence type="ECO:0000256" key="3">
    <source>
        <dbReference type="ARBA" id="ARBA00022833"/>
    </source>
</evidence>
<dbReference type="Gene3D" id="3.40.50.720">
    <property type="entry name" value="NAD(P)-binding Rossmann-like Domain"/>
    <property type="match status" value="1"/>
</dbReference>
<dbReference type="SUPFAM" id="SSF51735">
    <property type="entry name" value="NAD(P)-binding Rossmann-fold domains"/>
    <property type="match status" value="1"/>
</dbReference>
<dbReference type="CDD" id="cd08287">
    <property type="entry name" value="FDH_like_ADH3"/>
    <property type="match status" value="1"/>
</dbReference>
<evidence type="ECO:0000259" key="5">
    <source>
        <dbReference type="Pfam" id="PF08240"/>
    </source>
</evidence>
<feature type="domain" description="Alcohol dehydrogenase-like N-terminal" evidence="5">
    <location>
        <begin position="25"/>
        <end position="127"/>
    </location>
</feature>
<dbReference type="Proteomes" id="UP000256486">
    <property type="component" value="Unassembled WGS sequence"/>
</dbReference>
<evidence type="ECO:0000313" key="7">
    <source>
        <dbReference type="Proteomes" id="UP000256486"/>
    </source>
</evidence>
<dbReference type="OrthoDB" id="241504at2"/>
<accession>A0A3E0VJP5</accession>
<dbReference type="InterPro" id="IPR036291">
    <property type="entry name" value="NAD(P)-bd_dom_sf"/>
</dbReference>
<reference evidence="6 7" key="1">
    <citation type="submission" date="2017-04" db="EMBL/GenBank/DDBJ databases">
        <title>Comparative genome analysis of Subtercola boreus.</title>
        <authorList>
            <person name="Cho Y.-J."/>
            <person name="Cho A."/>
            <person name="Kim O.-S."/>
            <person name="Lee J.-I."/>
        </authorList>
    </citation>
    <scope>NUCLEOTIDE SEQUENCE [LARGE SCALE GENOMIC DNA]</scope>
    <source>
        <strain evidence="6 7">K300</strain>
    </source>
</reference>
<comment type="cofactor">
    <cofactor evidence="1">
        <name>Zn(2+)</name>
        <dbReference type="ChEBI" id="CHEBI:29105"/>
    </cofactor>
</comment>
<keyword evidence="2" id="KW-0479">Metal-binding</keyword>
<dbReference type="GO" id="GO:0046872">
    <property type="term" value="F:metal ion binding"/>
    <property type="evidence" value="ECO:0007669"/>
    <property type="project" value="UniProtKB-KW"/>
</dbReference>
<keyword evidence="3" id="KW-0862">Zinc</keyword>
<dbReference type="Pfam" id="PF00107">
    <property type="entry name" value="ADH_zinc_N"/>
    <property type="match status" value="1"/>
</dbReference>
<proteinExistence type="predicted"/>
<evidence type="ECO:0000259" key="4">
    <source>
        <dbReference type="Pfam" id="PF00107"/>
    </source>
</evidence>
<dbReference type="Pfam" id="PF08240">
    <property type="entry name" value="ADH_N"/>
    <property type="match status" value="1"/>
</dbReference>
<dbReference type="InterPro" id="IPR013154">
    <property type="entry name" value="ADH-like_N"/>
</dbReference>
<evidence type="ECO:0000256" key="2">
    <source>
        <dbReference type="ARBA" id="ARBA00022723"/>
    </source>
</evidence>
<organism evidence="6 7">
    <name type="scientific">Subtercola boreus</name>
    <dbReference type="NCBI Taxonomy" id="120213"/>
    <lineage>
        <taxon>Bacteria</taxon>
        <taxon>Bacillati</taxon>
        <taxon>Actinomycetota</taxon>
        <taxon>Actinomycetes</taxon>
        <taxon>Micrococcales</taxon>
        <taxon>Microbacteriaceae</taxon>
        <taxon>Subtercola</taxon>
    </lineage>
</organism>
<comment type="caution">
    <text evidence="6">The sequence shown here is derived from an EMBL/GenBank/DDBJ whole genome shotgun (WGS) entry which is preliminary data.</text>
</comment>
<evidence type="ECO:0000256" key="1">
    <source>
        <dbReference type="ARBA" id="ARBA00001947"/>
    </source>
</evidence>
<dbReference type="InterPro" id="IPR011032">
    <property type="entry name" value="GroES-like_sf"/>
</dbReference>
<dbReference type="EMBL" id="NBWZ01000001">
    <property type="protein sequence ID" value="RFA09683.1"/>
    <property type="molecule type" value="Genomic_DNA"/>
</dbReference>
<dbReference type="InterPro" id="IPR013149">
    <property type="entry name" value="ADH-like_C"/>
</dbReference>
<dbReference type="PANTHER" id="PTHR42813:SF2">
    <property type="entry name" value="DEHYDROGENASE, ZINC-CONTAINING, PUTATIVE (AFU_ORTHOLOGUE AFUA_2G02810)-RELATED"/>
    <property type="match status" value="1"/>
</dbReference>